<keyword evidence="2" id="KW-0732">Signal</keyword>
<reference evidence="4" key="1">
    <citation type="journal article" date="2020" name="mSystems">
        <title>Genome- and Community-Level Interaction Insights into Carbon Utilization and Element Cycling Functions of Hydrothermarchaeota in Hydrothermal Sediment.</title>
        <authorList>
            <person name="Zhou Z."/>
            <person name="Liu Y."/>
            <person name="Xu W."/>
            <person name="Pan J."/>
            <person name="Luo Z.H."/>
            <person name="Li M."/>
        </authorList>
    </citation>
    <scope>NUCLEOTIDE SEQUENCE [LARGE SCALE GENOMIC DNA]</scope>
    <source>
        <strain evidence="4">SpSt-413</strain>
    </source>
</reference>
<evidence type="ECO:0000256" key="1">
    <source>
        <dbReference type="SAM" id="MobiDB-lite"/>
    </source>
</evidence>
<evidence type="ECO:0000259" key="3">
    <source>
        <dbReference type="PROSITE" id="PS51724"/>
    </source>
</evidence>
<sequence length="356" mass="37426">MNAVRLAALALAVSASVTALGAVFGTAPALAQDWQLRAVCDLRKGSGTGRGPDCIQLMSDVLMLLPEKAGPGNVAVLAELSDNLEKAGVNWDGPCKDAAHCPDHAYTLRYASVSRKMLAIPKDKTFSAFVCREGFSDTAPDETACRLKLLRVVREMVVRARKEGALLALLKCGTLEGDAIRPDGNGVAGFEVIYSFVQLPDMLPMAQSGDTKAAAAWAVGKLAGPEGSGPEQAEQGQTGPNGKAPAAQQPHPSQNQQPQARAQATPAQGPAALPSPPTAPPPPKDEVIMQVSALPSLIQAEALADRLSLQGIESSFERAEVNGKEVYRVYAKGRGTPEAFRQKLAEMGYPGAILKR</sequence>
<dbReference type="GO" id="GO:0042834">
    <property type="term" value="F:peptidoglycan binding"/>
    <property type="evidence" value="ECO:0007669"/>
    <property type="project" value="InterPro"/>
</dbReference>
<dbReference type="InterPro" id="IPR036680">
    <property type="entry name" value="SPOR-like_sf"/>
</dbReference>
<dbReference type="Gene3D" id="3.30.70.1070">
    <property type="entry name" value="Sporulation related repeat"/>
    <property type="match status" value="1"/>
</dbReference>
<protein>
    <recommendedName>
        <fullName evidence="3">SPOR domain-containing protein</fullName>
    </recommendedName>
</protein>
<evidence type="ECO:0000313" key="4">
    <source>
        <dbReference type="EMBL" id="HGG92108.1"/>
    </source>
</evidence>
<dbReference type="EMBL" id="DSRP01000277">
    <property type="protein sequence ID" value="HGG92108.1"/>
    <property type="molecule type" value="Genomic_DNA"/>
</dbReference>
<dbReference type="AlphaFoldDB" id="A0A7C4AC87"/>
<dbReference type="InterPro" id="IPR007730">
    <property type="entry name" value="SPOR-like_dom"/>
</dbReference>
<name>A0A7C4AC87_9BACT</name>
<feature type="chain" id="PRO_5027693155" description="SPOR domain-containing protein" evidence="2">
    <location>
        <begin position="22"/>
        <end position="356"/>
    </location>
</feature>
<dbReference type="SUPFAM" id="SSF110997">
    <property type="entry name" value="Sporulation related repeat"/>
    <property type="match status" value="1"/>
</dbReference>
<comment type="caution">
    <text evidence="4">The sequence shown here is derived from an EMBL/GenBank/DDBJ whole genome shotgun (WGS) entry which is preliminary data.</text>
</comment>
<organism evidence="4">
    <name type="scientific">Fundidesulfovibrio putealis</name>
    <dbReference type="NCBI Taxonomy" id="270496"/>
    <lineage>
        <taxon>Bacteria</taxon>
        <taxon>Pseudomonadati</taxon>
        <taxon>Thermodesulfobacteriota</taxon>
        <taxon>Desulfovibrionia</taxon>
        <taxon>Desulfovibrionales</taxon>
        <taxon>Desulfovibrionaceae</taxon>
        <taxon>Fundidesulfovibrio</taxon>
    </lineage>
</organism>
<feature type="domain" description="SPOR" evidence="3">
    <location>
        <begin position="281"/>
        <end position="356"/>
    </location>
</feature>
<gene>
    <name evidence="4" type="ORF">ENR59_04060</name>
</gene>
<dbReference type="PROSITE" id="PS51724">
    <property type="entry name" value="SPOR"/>
    <property type="match status" value="1"/>
</dbReference>
<evidence type="ECO:0000256" key="2">
    <source>
        <dbReference type="SAM" id="SignalP"/>
    </source>
</evidence>
<feature type="signal peptide" evidence="2">
    <location>
        <begin position="1"/>
        <end position="21"/>
    </location>
</feature>
<feature type="region of interest" description="Disordered" evidence="1">
    <location>
        <begin position="222"/>
        <end position="286"/>
    </location>
</feature>
<proteinExistence type="predicted"/>
<dbReference type="Pfam" id="PF05036">
    <property type="entry name" value="SPOR"/>
    <property type="match status" value="1"/>
</dbReference>
<accession>A0A7C4AC87</accession>
<feature type="compositionally biased region" description="Low complexity" evidence="1">
    <location>
        <begin position="244"/>
        <end position="272"/>
    </location>
</feature>
<feature type="compositionally biased region" description="Pro residues" evidence="1">
    <location>
        <begin position="273"/>
        <end position="282"/>
    </location>
</feature>